<dbReference type="InterPro" id="IPR006626">
    <property type="entry name" value="PbH1"/>
</dbReference>
<dbReference type="InterPro" id="IPR026464">
    <property type="entry name" value="NosD_copper_fam"/>
</dbReference>
<proteinExistence type="predicted"/>
<dbReference type="InterPro" id="IPR012334">
    <property type="entry name" value="Pectin_lyas_fold"/>
</dbReference>
<dbReference type="Pfam" id="PF05048">
    <property type="entry name" value="NosD"/>
    <property type="match status" value="1"/>
</dbReference>
<dbReference type="NCBIfam" id="TIGR04247">
    <property type="entry name" value="NosD_copper_fam"/>
    <property type="match status" value="1"/>
</dbReference>
<name>A0A7C3BZZ4_9BACT</name>
<dbReference type="EMBL" id="DRNH01000232">
    <property type="protein sequence ID" value="HFB53942.1"/>
    <property type="molecule type" value="Genomic_DNA"/>
</dbReference>
<reference evidence="2" key="1">
    <citation type="journal article" date="2020" name="mSystems">
        <title>Genome- and Community-Level Interaction Insights into Carbon Utilization and Element Cycling Functions of Hydrothermarchaeota in Hydrothermal Sediment.</title>
        <authorList>
            <person name="Zhou Z."/>
            <person name="Liu Y."/>
            <person name="Xu W."/>
            <person name="Pan J."/>
            <person name="Luo Z.H."/>
            <person name="Li M."/>
        </authorList>
    </citation>
    <scope>NUCLEOTIDE SEQUENCE [LARGE SCALE GENOMIC DNA]</scope>
    <source>
        <strain evidence="2">HyVt-507</strain>
    </source>
</reference>
<dbReference type="InterPro" id="IPR007742">
    <property type="entry name" value="NosD_dom"/>
</dbReference>
<dbReference type="SUPFAM" id="SSF51126">
    <property type="entry name" value="Pectin lyase-like"/>
    <property type="match status" value="1"/>
</dbReference>
<dbReference type="InterPro" id="IPR011050">
    <property type="entry name" value="Pectin_lyase_fold/virulence"/>
</dbReference>
<dbReference type="AlphaFoldDB" id="A0A7C3BZZ4"/>
<evidence type="ECO:0000313" key="2">
    <source>
        <dbReference type="EMBL" id="HFB53942.1"/>
    </source>
</evidence>
<dbReference type="SMART" id="SM00710">
    <property type="entry name" value="PbH1"/>
    <property type="match status" value="8"/>
</dbReference>
<accession>A0A7C3BZZ4</accession>
<sequence>MKTILLLWIFISTLFANPLQDAIDRASSGAIIKLQDGLYEGNIIIDKPLTIMGMGKQVHIKGTGKGSVVTIKSSSVILKNLIISNSGQNMQKIDAGIALTQVRDCEISHCRLFNVLYGIDMNIVNNSRITDNDISVTKNEISLRGNALKLYYSSFNTVVNNSIHDSRDVTLNYSHHNLFEANSFTNNRFATHLEMSNSNIFVKNSYQYNSVAMMFMGAKDTQVIGNKILSSRGAAGIGVMIGGVANFVFKENLVRYNAKALYIQGQEKALGMKRYILNNDISYNMEAFHFHASIKDNTIKGNTIYANIDDVVKDVGGNFDVSNVVEYNYWDRYDGFDTNNDGVGDTPYRVYQYGDILWHDNNKIKFFYAAPVMSLLNFLLKLAPFMEPNMIMQDSKPIFR</sequence>
<feature type="domain" description="Periplasmic copper-binding protein NosD beta helix" evidence="1">
    <location>
        <begin position="126"/>
        <end position="335"/>
    </location>
</feature>
<organism evidence="2">
    <name type="scientific">Sulfurimonas autotrophica</name>
    <dbReference type="NCBI Taxonomy" id="202747"/>
    <lineage>
        <taxon>Bacteria</taxon>
        <taxon>Pseudomonadati</taxon>
        <taxon>Campylobacterota</taxon>
        <taxon>Epsilonproteobacteria</taxon>
        <taxon>Campylobacterales</taxon>
        <taxon>Sulfurimonadaceae</taxon>
        <taxon>Sulfurimonas</taxon>
    </lineage>
</organism>
<protein>
    <submittedName>
        <fullName evidence="2">Nitrous oxide reductase family maturation protein NosD</fullName>
    </submittedName>
</protein>
<gene>
    <name evidence="2" type="primary">nosD</name>
    <name evidence="2" type="ORF">ENJ67_04350</name>
</gene>
<evidence type="ECO:0000259" key="1">
    <source>
        <dbReference type="Pfam" id="PF05048"/>
    </source>
</evidence>
<comment type="caution">
    <text evidence="2">The sequence shown here is derived from an EMBL/GenBank/DDBJ whole genome shotgun (WGS) entry which is preliminary data.</text>
</comment>
<dbReference type="Gene3D" id="2.160.20.10">
    <property type="entry name" value="Single-stranded right-handed beta-helix, Pectin lyase-like"/>
    <property type="match status" value="1"/>
</dbReference>
<dbReference type="Proteomes" id="UP000886390">
    <property type="component" value="Unassembled WGS sequence"/>
</dbReference>